<evidence type="ECO:0000313" key="3">
    <source>
        <dbReference type="Proteomes" id="UP000466442"/>
    </source>
</evidence>
<keyword evidence="3" id="KW-1185">Reference proteome</keyword>
<dbReference type="Proteomes" id="UP000466442">
    <property type="component" value="Unassembled WGS sequence"/>
</dbReference>
<organism evidence="2 3">
    <name type="scientific">Apolygus lucorum</name>
    <name type="common">Small green plant bug</name>
    <name type="synonym">Lygocoris lucorum</name>
    <dbReference type="NCBI Taxonomy" id="248454"/>
    <lineage>
        <taxon>Eukaryota</taxon>
        <taxon>Metazoa</taxon>
        <taxon>Ecdysozoa</taxon>
        <taxon>Arthropoda</taxon>
        <taxon>Hexapoda</taxon>
        <taxon>Insecta</taxon>
        <taxon>Pterygota</taxon>
        <taxon>Neoptera</taxon>
        <taxon>Paraneoptera</taxon>
        <taxon>Hemiptera</taxon>
        <taxon>Heteroptera</taxon>
        <taxon>Panheteroptera</taxon>
        <taxon>Cimicomorpha</taxon>
        <taxon>Miridae</taxon>
        <taxon>Mirini</taxon>
        <taxon>Apolygus</taxon>
    </lineage>
</organism>
<dbReference type="EMBL" id="WIXP02000008">
    <property type="protein sequence ID" value="KAF6206321.1"/>
    <property type="molecule type" value="Genomic_DNA"/>
</dbReference>
<dbReference type="AlphaFoldDB" id="A0A8S9XDE3"/>
<sequence>MFALNAKNIGIADFMDFMRKNVYSLVVWTWYATIAVSCCITCILMRVLLIMIRGKEEGGPLMAILFNGGLAAATSLLLEAVDEIDLGSYNTPFEEVILSSTAGYYFYEMFYLHTRKSIEPCLKILSMISATALIMTTLGNGSGGKVVLTFIFIFSSTVPVLKLPYFGSSKFENTTAYKAAVWISPVFAIHQRVFQAPGLFLKFWNSPAFRFEQFECAYYIALYSLAIGVCFCLTEIVLKMQKEKEKIGFEDETFKINAVNRELVTCRRGKRTYAHE</sequence>
<feature type="transmembrane region" description="Helical" evidence="1">
    <location>
        <begin position="147"/>
        <end position="167"/>
    </location>
</feature>
<feature type="transmembrane region" description="Helical" evidence="1">
    <location>
        <begin position="61"/>
        <end position="81"/>
    </location>
</feature>
<evidence type="ECO:0000256" key="1">
    <source>
        <dbReference type="SAM" id="Phobius"/>
    </source>
</evidence>
<reference evidence="2" key="1">
    <citation type="journal article" date="2021" name="Mol. Ecol. Resour.">
        <title>Apolygus lucorum genome provides insights into omnivorousness and mesophyll feeding.</title>
        <authorList>
            <person name="Liu Y."/>
            <person name="Liu H."/>
            <person name="Wang H."/>
            <person name="Huang T."/>
            <person name="Liu B."/>
            <person name="Yang B."/>
            <person name="Yin L."/>
            <person name="Li B."/>
            <person name="Zhang Y."/>
            <person name="Zhang S."/>
            <person name="Jiang F."/>
            <person name="Zhang X."/>
            <person name="Ren Y."/>
            <person name="Wang B."/>
            <person name="Wang S."/>
            <person name="Lu Y."/>
            <person name="Wu K."/>
            <person name="Fan W."/>
            <person name="Wang G."/>
        </authorList>
    </citation>
    <scope>NUCLEOTIDE SEQUENCE</scope>
    <source>
        <strain evidence="2">12Hb</strain>
    </source>
</reference>
<keyword evidence="1" id="KW-1133">Transmembrane helix</keyword>
<proteinExistence type="predicted"/>
<evidence type="ECO:0000313" key="2">
    <source>
        <dbReference type="EMBL" id="KAF6206321.1"/>
    </source>
</evidence>
<feature type="transmembrane region" description="Helical" evidence="1">
    <location>
        <begin position="217"/>
        <end position="238"/>
    </location>
</feature>
<protein>
    <submittedName>
        <fullName evidence="2">Uncharacterized protein</fullName>
    </submittedName>
</protein>
<name>A0A8S9XDE3_APOLU</name>
<accession>A0A8S9XDE3</accession>
<gene>
    <name evidence="2" type="ORF">GE061_017552</name>
</gene>
<comment type="caution">
    <text evidence="2">The sequence shown here is derived from an EMBL/GenBank/DDBJ whole genome shotgun (WGS) entry which is preliminary data.</text>
</comment>
<feature type="transmembrane region" description="Helical" evidence="1">
    <location>
        <begin position="28"/>
        <end position="49"/>
    </location>
</feature>
<keyword evidence="1" id="KW-0812">Transmembrane</keyword>
<feature type="transmembrane region" description="Helical" evidence="1">
    <location>
        <begin position="179"/>
        <end position="197"/>
    </location>
</feature>
<keyword evidence="1" id="KW-0472">Membrane</keyword>